<proteinExistence type="predicted"/>
<dbReference type="Proteomes" id="UP000023152">
    <property type="component" value="Unassembled WGS sequence"/>
</dbReference>
<dbReference type="AlphaFoldDB" id="X6MW29"/>
<accession>X6MW29</accession>
<keyword evidence="2" id="KW-1185">Reference proteome</keyword>
<comment type="caution">
    <text evidence="1">The sequence shown here is derived from an EMBL/GenBank/DDBJ whole genome shotgun (WGS) entry which is preliminary data.</text>
</comment>
<gene>
    <name evidence="1" type="ORF">RFI_19474</name>
</gene>
<sequence>MAMNFTFLSKNKQTNKQQRSDDSFSCVTKYRELQAMISALKKKEAEKALHKLAAKSAKGSLIKKVLKHISNAKYNVVESTQQKTSSELKAKLCRLLEAYCSDPLGFVYYHYKIKKKERIKASKWIVKKLRNFLSDPNEAVKPIKQSNNLDNQFIYCLLTTPTLGFTYDNVTKEFSAVNVSVSDYQNINIAYQKLSLFCCIYYYYL</sequence>
<organism evidence="1 2">
    <name type="scientific">Reticulomyxa filosa</name>
    <dbReference type="NCBI Taxonomy" id="46433"/>
    <lineage>
        <taxon>Eukaryota</taxon>
        <taxon>Sar</taxon>
        <taxon>Rhizaria</taxon>
        <taxon>Retaria</taxon>
        <taxon>Foraminifera</taxon>
        <taxon>Monothalamids</taxon>
        <taxon>Reticulomyxidae</taxon>
        <taxon>Reticulomyxa</taxon>
    </lineage>
</organism>
<feature type="non-terminal residue" evidence="1">
    <location>
        <position position="205"/>
    </location>
</feature>
<dbReference type="EMBL" id="ASPP01015911">
    <property type="protein sequence ID" value="ETO17836.1"/>
    <property type="molecule type" value="Genomic_DNA"/>
</dbReference>
<reference evidence="1 2" key="1">
    <citation type="journal article" date="2013" name="Curr. Biol.">
        <title>The Genome of the Foraminiferan Reticulomyxa filosa.</title>
        <authorList>
            <person name="Glockner G."/>
            <person name="Hulsmann N."/>
            <person name="Schleicher M."/>
            <person name="Noegel A.A."/>
            <person name="Eichinger L."/>
            <person name="Gallinger C."/>
            <person name="Pawlowski J."/>
            <person name="Sierra R."/>
            <person name="Euteneuer U."/>
            <person name="Pillet L."/>
            <person name="Moustafa A."/>
            <person name="Platzer M."/>
            <person name="Groth M."/>
            <person name="Szafranski K."/>
            <person name="Schliwa M."/>
        </authorList>
    </citation>
    <scope>NUCLEOTIDE SEQUENCE [LARGE SCALE GENOMIC DNA]</scope>
</reference>
<protein>
    <submittedName>
        <fullName evidence="1">Uncharacterized protein</fullName>
    </submittedName>
</protein>
<name>X6MW29_RETFI</name>
<evidence type="ECO:0000313" key="1">
    <source>
        <dbReference type="EMBL" id="ETO17836.1"/>
    </source>
</evidence>
<evidence type="ECO:0000313" key="2">
    <source>
        <dbReference type="Proteomes" id="UP000023152"/>
    </source>
</evidence>